<evidence type="ECO:0000259" key="2">
    <source>
        <dbReference type="Pfam" id="PF17680"/>
    </source>
</evidence>
<gene>
    <name evidence="3" type="ORF">Q9L42_010335</name>
</gene>
<dbReference type="RefSeq" id="WP_305908510.1">
    <property type="nucleotide sequence ID" value="NZ_CP157743.1"/>
</dbReference>
<protein>
    <submittedName>
        <fullName evidence="3">FlgO family outer membrane protein</fullName>
    </submittedName>
</protein>
<feature type="region of interest" description="Disordered" evidence="1">
    <location>
        <begin position="174"/>
        <end position="195"/>
    </location>
</feature>
<evidence type="ECO:0000313" key="3">
    <source>
        <dbReference type="EMBL" id="XBS22500.1"/>
    </source>
</evidence>
<dbReference type="EMBL" id="CP157743">
    <property type="protein sequence ID" value="XBS22500.1"/>
    <property type="molecule type" value="Genomic_DNA"/>
</dbReference>
<dbReference type="InterPro" id="IPR041215">
    <property type="entry name" value="FlgO_dom"/>
</dbReference>
<feature type="domain" description="FlgO" evidence="2">
    <location>
        <begin position="39"/>
        <end position="168"/>
    </location>
</feature>
<dbReference type="Proteomes" id="UP001225378">
    <property type="component" value="Chromosome"/>
</dbReference>
<proteinExistence type="predicted"/>
<dbReference type="AlphaFoldDB" id="A0AAU7NZY6"/>
<evidence type="ECO:0000256" key="1">
    <source>
        <dbReference type="SAM" id="MobiDB-lite"/>
    </source>
</evidence>
<keyword evidence="4" id="KW-1185">Reference proteome</keyword>
<organism evidence="3 4">
    <name type="scientific">Methylomarinum roseum</name>
    <dbReference type="NCBI Taxonomy" id="3067653"/>
    <lineage>
        <taxon>Bacteria</taxon>
        <taxon>Pseudomonadati</taxon>
        <taxon>Pseudomonadota</taxon>
        <taxon>Gammaproteobacteria</taxon>
        <taxon>Methylococcales</taxon>
        <taxon>Methylococcaceae</taxon>
        <taxon>Methylomarinum</taxon>
    </lineage>
</organism>
<dbReference type="PROSITE" id="PS51257">
    <property type="entry name" value="PROKAR_LIPOPROTEIN"/>
    <property type="match status" value="1"/>
</dbReference>
<dbReference type="Pfam" id="PF17680">
    <property type="entry name" value="FlgO"/>
    <property type="match status" value="1"/>
</dbReference>
<reference evidence="3 4" key="1">
    <citation type="journal article" date="2024" name="Microbiology">
        <title>Methylomarinum rosea sp. nov., a novel halophilic methanotrophic bacterium from the hypersaline Lake Elton.</title>
        <authorList>
            <person name="Suleimanov R.Z."/>
            <person name="Oshkin I.Y."/>
            <person name="Danilova O.V."/>
            <person name="Suzina N.E."/>
            <person name="Dedysh S.N."/>
        </authorList>
    </citation>
    <scope>NUCLEOTIDE SEQUENCE [LARGE SCALE GENOMIC DNA]</scope>
    <source>
        <strain evidence="3 4">Ch1-1</strain>
    </source>
</reference>
<dbReference type="KEGG" id="mech:Q9L42_010335"/>
<name>A0AAU7NZY6_9GAMM</name>
<evidence type="ECO:0000313" key="4">
    <source>
        <dbReference type="Proteomes" id="UP001225378"/>
    </source>
</evidence>
<accession>A0AAU7NZY6</accession>
<sequence length="195" mass="21448">MWNKQIIIILALSLLGLSGCNRYYRYDEPEDANLVDVSYSAVDQLLLNLKQPLPENSLVVINSLVNVDDLSQEFSFGRILSEQLSSAFHRSGYRIVGMELPTEIFEKNENGILHLAEETKQGLDEVGASALVVGVFAPGKRNAYVSLKVFDIASQNIISSTDLSVPMGPDAKVLLKPKKDEDKEAGNPLGEPEPM</sequence>